<dbReference type="OrthoDB" id="3046222at2759"/>
<reference evidence="2 3" key="1">
    <citation type="journal article" date="2019" name="Nat. Ecol. Evol.">
        <title>Megaphylogeny resolves global patterns of mushroom evolution.</title>
        <authorList>
            <person name="Varga T."/>
            <person name="Krizsan K."/>
            <person name="Foldi C."/>
            <person name="Dima B."/>
            <person name="Sanchez-Garcia M."/>
            <person name="Sanchez-Ramirez S."/>
            <person name="Szollosi G.J."/>
            <person name="Szarkandi J.G."/>
            <person name="Papp V."/>
            <person name="Albert L."/>
            <person name="Andreopoulos W."/>
            <person name="Angelini C."/>
            <person name="Antonin V."/>
            <person name="Barry K.W."/>
            <person name="Bougher N.L."/>
            <person name="Buchanan P."/>
            <person name="Buyck B."/>
            <person name="Bense V."/>
            <person name="Catcheside P."/>
            <person name="Chovatia M."/>
            <person name="Cooper J."/>
            <person name="Damon W."/>
            <person name="Desjardin D."/>
            <person name="Finy P."/>
            <person name="Geml J."/>
            <person name="Haridas S."/>
            <person name="Hughes K."/>
            <person name="Justo A."/>
            <person name="Karasinski D."/>
            <person name="Kautmanova I."/>
            <person name="Kiss B."/>
            <person name="Kocsube S."/>
            <person name="Kotiranta H."/>
            <person name="LaButti K.M."/>
            <person name="Lechner B.E."/>
            <person name="Liimatainen K."/>
            <person name="Lipzen A."/>
            <person name="Lukacs Z."/>
            <person name="Mihaltcheva S."/>
            <person name="Morgado L.N."/>
            <person name="Niskanen T."/>
            <person name="Noordeloos M.E."/>
            <person name="Ohm R.A."/>
            <person name="Ortiz-Santana B."/>
            <person name="Ovrebo C."/>
            <person name="Racz N."/>
            <person name="Riley R."/>
            <person name="Savchenko A."/>
            <person name="Shiryaev A."/>
            <person name="Soop K."/>
            <person name="Spirin V."/>
            <person name="Szebenyi C."/>
            <person name="Tomsovsky M."/>
            <person name="Tulloss R.E."/>
            <person name="Uehling J."/>
            <person name="Grigoriev I.V."/>
            <person name="Vagvolgyi C."/>
            <person name="Papp T."/>
            <person name="Martin F.M."/>
            <person name="Miettinen O."/>
            <person name="Hibbett D.S."/>
            <person name="Nagy L.G."/>
        </authorList>
    </citation>
    <scope>NUCLEOTIDE SEQUENCE [LARGE SCALE GENOMIC DNA]</scope>
    <source>
        <strain evidence="2 3">CBS 309.79</strain>
    </source>
</reference>
<evidence type="ECO:0000256" key="1">
    <source>
        <dbReference type="SAM" id="MobiDB-lite"/>
    </source>
</evidence>
<feature type="compositionally biased region" description="Polar residues" evidence="1">
    <location>
        <begin position="7"/>
        <end position="21"/>
    </location>
</feature>
<dbReference type="Proteomes" id="UP000305067">
    <property type="component" value="Unassembled WGS sequence"/>
</dbReference>
<organism evidence="2 3">
    <name type="scientific">Pterulicium gracile</name>
    <dbReference type="NCBI Taxonomy" id="1884261"/>
    <lineage>
        <taxon>Eukaryota</taxon>
        <taxon>Fungi</taxon>
        <taxon>Dikarya</taxon>
        <taxon>Basidiomycota</taxon>
        <taxon>Agaricomycotina</taxon>
        <taxon>Agaricomycetes</taxon>
        <taxon>Agaricomycetidae</taxon>
        <taxon>Agaricales</taxon>
        <taxon>Pleurotineae</taxon>
        <taxon>Pterulaceae</taxon>
        <taxon>Pterulicium</taxon>
    </lineage>
</organism>
<accession>A0A5C3QJF3</accession>
<name>A0A5C3QJF3_9AGAR</name>
<protein>
    <submittedName>
        <fullName evidence="2">Uncharacterized protein</fullName>
    </submittedName>
</protein>
<dbReference type="STRING" id="1884261.A0A5C3QJF3"/>
<dbReference type="EMBL" id="ML178823">
    <property type="protein sequence ID" value="TFL01882.1"/>
    <property type="molecule type" value="Genomic_DNA"/>
</dbReference>
<evidence type="ECO:0000313" key="2">
    <source>
        <dbReference type="EMBL" id="TFL01882.1"/>
    </source>
</evidence>
<evidence type="ECO:0000313" key="3">
    <source>
        <dbReference type="Proteomes" id="UP000305067"/>
    </source>
</evidence>
<keyword evidence="3" id="KW-1185">Reference proteome</keyword>
<sequence>MHRGRSTDAQPEHQTTQNQRAYQRPRDKHTATASKDTDQVVAKIMDELMTVNGGVYEDAGKTLLQPCGHHTKYKHFGNHNHGQILQVLHTTKAKFQQFAARVRANPNLTPLKAQVGDKFHPPVSTILPKYINSARIVEDMRKARQDNSLPCNSNKHFDSITAFDLAHPNFLLPDSKTGIISISCFQTPFMCKCLSGVLHIDKQVIDFASAKCKEFILAFINIHLQNKQEMCSRVKLCLAAEHCLKGCQEHFQAAVVRYACKHSNINPEHAEAFKSMVVNLLKLDWVQDLCKAVAALYRRFPSCRLWLNWWLDNARAHMLFKAATAALGIWHRT</sequence>
<proteinExistence type="predicted"/>
<dbReference type="AlphaFoldDB" id="A0A5C3QJF3"/>
<feature type="region of interest" description="Disordered" evidence="1">
    <location>
        <begin position="1"/>
        <end position="36"/>
    </location>
</feature>
<feature type="compositionally biased region" description="Basic and acidic residues" evidence="1">
    <location>
        <begin position="24"/>
        <end position="36"/>
    </location>
</feature>
<gene>
    <name evidence="2" type="ORF">BDV98DRAFT_582276</name>
</gene>